<dbReference type="InterPro" id="IPR029068">
    <property type="entry name" value="Glyas_Bleomycin-R_OHBP_Dase"/>
</dbReference>
<dbReference type="RefSeq" id="WP_098195055.1">
    <property type="nucleotide sequence ID" value="NZ_CP023777.1"/>
</dbReference>
<feature type="domain" description="VOC" evidence="1">
    <location>
        <begin position="3"/>
        <end position="115"/>
    </location>
</feature>
<name>A0A291QXS6_9BACT</name>
<dbReference type="Pfam" id="PF00903">
    <property type="entry name" value="Glyoxalase"/>
    <property type="match status" value="1"/>
</dbReference>
<evidence type="ECO:0000259" key="1">
    <source>
        <dbReference type="PROSITE" id="PS51819"/>
    </source>
</evidence>
<gene>
    <name evidence="2" type="ORF">COR50_16775</name>
</gene>
<dbReference type="EMBL" id="CP023777">
    <property type="protein sequence ID" value="ATL48682.1"/>
    <property type="molecule type" value="Genomic_DNA"/>
</dbReference>
<evidence type="ECO:0000313" key="3">
    <source>
        <dbReference type="Proteomes" id="UP000220133"/>
    </source>
</evidence>
<proteinExistence type="predicted"/>
<protein>
    <recommendedName>
        <fullName evidence="1">VOC domain-containing protein</fullName>
    </recommendedName>
</protein>
<dbReference type="SUPFAM" id="SSF54593">
    <property type="entry name" value="Glyoxalase/Bleomycin resistance protein/Dihydroxybiphenyl dioxygenase"/>
    <property type="match status" value="1"/>
</dbReference>
<reference evidence="2 3" key="1">
    <citation type="submission" date="2017-10" db="EMBL/GenBank/DDBJ databases">
        <title>Paenichitinophaga pekingensis gen. nov., sp. nov., isolated from activated sludge.</title>
        <authorList>
            <person name="Jin D."/>
            <person name="Kong X."/>
            <person name="Deng Y."/>
            <person name="Bai Z."/>
        </authorList>
    </citation>
    <scope>NUCLEOTIDE SEQUENCE [LARGE SCALE GENOMIC DNA]</scope>
    <source>
        <strain evidence="2 3">13</strain>
    </source>
</reference>
<dbReference type="AlphaFoldDB" id="A0A291QXS6"/>
<dbReference type="KEGG" id="cbae:COR50_16775"/>
<keyword evidence="3" id="KW-1185">Reference proteome</keyword>
<dbReference type="InterPro" id="IPR004360">
    <property type="entry name" value="Glyas_Fos-R_dOase_dom"/>
</dbReference>
<dbReference type="OrthoDB" id="5186830at2"/>
<dbReference type="Gene3D" id="3.10.180.10">
    <property type="entry name" value="2,3-Dihydroxybiphenyl 1,2-Dioxygenase, domain 1"/>
    <property type="match status" value="1"/>
</dbReference>
<accession>A0A291QXS6</accession>
<evidence type="ECO:0000313" key="2">
    <source>
        <dbReference type="EMBL" id="ATL48682.1"/>
    </source>
</evidence>
<dbReference type="PROSITE" id="PS51819">
    <property type="entry name" value="VOC"/>
    <property type="match status" value="1"/>
</dbReference>
<dbReference type="InterPro" id="IPR037523">
    <property type="entry name" value="VOC_core"/>
</dbReference>
<sequence>MSQFRAIVVHTLQLHALTTFYTQLGFRFECLQAYNGIMYYASKSLPKLEIRPLHKSGQSNGNTVTLEFGIKDLDQVVKQLTSRGISIVQHPTSTPLGYSAIVLDPDGRRVTLVQV</sequence>
<organism evidence="2 3">
    <name type="scientific">Chitinophaga caeni</name>
    <dbReference type="NCBI Taxonomy" id="2029983"/>
    <lineage>
        <taxon>Bacteria</taxon>
        <taxon>Pseudomonadati</taxon>
        <taxon>Bacteroidota</taxon>
        <taxon>Chitinophagia</taxon>
        <taxon>Chitinophagales</taxon>
        <taxon>Chitinophagaceae</taxon>
        <taxon>Chitinophaga</taxon>
    </lineage>
</organism>
<dbReference type="Proteomes" id="UP000220133">
    <property type="component" value="Chromosome"/>
</dbReference>